<keyword evidence="5" id="KW-1185">Reference proteome</keyword>
<evidence type="ECO:0000256" key="2">
    <source>
        <dbReference type="HAMAP-Rule" id="MF_00274"/>
    </source>
</evidence>
<comment type="subunit">
    <text evidence="2">Homodimer.</text>
</comment>
<comment type="similarity">
    <text evidence="2">Belongs to the YbaB/EbfC family.</text>
</comment>
<evidence type="ECO:0000256" key="3">
    <source>
        <dbReference type="SAM" id="Coils"/>
    </source>
</evidence>
<keyword evidence="3" id="KW-0175">Coiled coil</keyword>
<name>A0A7Y9RTL5_9ACTN</name>
<proteinExistence type="inferred from homology"/>
<dbReference type="RefSeq" id="WP_179517048.1">
    <property type="nucleotide sequence ID" value="NZ_JACCAC010000001.1"/>
</dbReference>
<comment type="function">
    <text evidence="2">Binds to DNA and alters its conformation. May be involved in regulation of gene expression, nucleoid organization and DNA protection.</text>
</comment>
<dbReference type="InterPro" id="IPR004401">
    <property type="entry name" value="YbaB/EbfC"/>
</dbReference>
<evidence type="ECO:0000313" key="4">
    <source>
        <dbReference type="EMBL" id="NYG54428.1"/>
    </source>
</evidence>
<comment type="subcellular location">
    <subcellularLocation>
        <location evidence="2">Cytoplasm</location>
        <location evidence="2">Nucleoid</location>
    </subcellularLocation>
</comment>
<dbReference type="Proteomes" id="UP000544110">
    <property type="component" value="Unassembled WGS sequence"/>
</dbReference>
<accession>A0A7Y9RTL5</accession>
<keyword evidence="2" id="KW-0963">Cytoplasm</keyword>
<dbReference type="PANTHER" id="PTHR33449:SF1">
    <property type="entry name" value="NUCLEOID-ASSOCIATED PROTEIN YBAB"/>
    <property type="match status" value="1"/>
</dbReference>
<sequence>MTQNPFEALGGGGFDVNALLQQAQAMQQQLQEAQQRLHDETVEGSAGGAVTVTVNGVGDLVKVDVTPGRFDGGDADDLTDLGDLVVAAYRDAKAKADALAGEALGPLAGGGAGGGLGDLGGLLGGGTDDAGPGATPGRLGF</sequence>
<protein>
    <recommendedName>
        <fullName evidence="2">Nucleoid-associated protein BJ989_000732</fullName>
    </recommendedName>
</protein>
<comment type="caution">
    <text evidence="4">The sequence shown here is derived from an EMBL/GenBank/DDBJ whole genome shotgun (WGS) entry which is preliminary data.</text>
</comment>
<organism evidence="4 5">
    <name type="scientific">Nocardioides perillae</name>
    <dbReference type="NCBI Taxonomy" id="1119534"/>
    <lineage>
        <taxon>Bacteria</taxon>
        <taxon>Bacillati</taxon>
        <taxon>Actinomycetota</taxon>
        <taxon>Actinomycetes</taxon>
        <taxon>Propionibacteriales</taxon>
        <taxon>Nocardioidaceae</taxon>
        <taxon>Nocardioides</taxon>
    </lineage>
</organism>
<reference evidence="4 5" key="1">
    <citation type="submission" date="2020-07" db="EMBL/GenBank/DDBJ databases">
        <title>Sequencing the genomes of 1000 actinobacteria strains.</title>
        <authorList>
            <person name="Klenk H.-P."/>
        </authorList>
    </citation>
    <scope>NUCLEOTIDE SEQUENCE [LARGE SCALE GENOMIC DNA]</scope>
    <source>
        <strain evidence="4 5">DSM 24552</strain>
    </source>
</reference>
<dbReference type="AlphaFoldDB" id="A0A7Y9RTL5"/>
<dbReference type="GO" id="GO:0043590">
    <property type="term" value="C:bacterial nucleoid"/>
    <property type="evidence" value="ECO:0007669"/>
    <property type="project" value="UniProtKB-UniRule"/>
</dbReference>
<dbReference type="Gene3D" id="3.30.1310.10">
    <property type="entry name" value="Nucleoid-associated protein YbaB-like domain"/>
    <property type="match status" value="1"/>
</dbReference>
<dbReference type="GO" id="GO:0005829">
    <property type="term" value="C:cytosol"/>
    <property type="evidence" value="ECO:0007669"/>
    <property type="project" value="TreeGrafter"/>
</dbReference>
<dbReference type="EMBL" id="JACCAC010000001">
    <property type="protein sequence ID" value="NYG54428.1"/>
    <property type="molecule type" value="Genomic_DNA"/>
</dbReference>
<dbReference type="HAMAP" id="MF_00274">
    <property type="entry name" value="DNA_YbaB_EbfC"/>
    <property type="match status" value="1"/>
</dbReference>
<keyword evidence="1 2" id="KW-0238">DNA-binding</keyword>
<dbReference type="SUPFAM" id="SSF82607">
    <property type="entry name" value="YbaB-like"/>
    <property type="match status" value="1"/>
</dbReference>
<evidence type="ECO:0000256" key="1">
    <source>
        <dbReference type="ARBA" id="ARBA00023125"/>
    </source>
</evidence>
<dbReference type="PANTHER" id="PTHR33449">
    <property type="entry name" value="NUCLEOID-ASSOCIATED PROTEIN YBAB"/>
    <property type="match status" value="1"/>
</dbReference>
<gene>
    <name evidence="4" type="ORF">BJ989_000732</name>
</gene>
<dbReference type="InterPro" id="IPR036894">
    <property type="entry name" value="YbaB-like_sf"/>
</dbReference>
<dbReference type="GO" id="GO:0003677">
    <property type="term" value="F:DNA binding"/>
    <property type="evidence" value="ECO:0007669"/>
    <property type="project" value="UniProtKB-UniRule"/>
</dbReference>
<feature type="coiled-coil region" evidence="3">
    <location>
        <begin position="16"/>
        <end position="43"/>
    </location>
</feature>
<dbReference type="Pfam" id="PF02575">
    <property type="entry name" value="YbaB_DNA_bd"/>
    <property type="match status" value="1"/>
</dbReference>
<evidence type="ECO:0000313" key="5">
    <source>
        <dbReference type="Proteomes" id="UP000544110"/>
    </source>
</evidence>